<sequence>MLIPLSSLLLSSLCLCLFIPQHEAVAFEFPAFKRAASQSSTPQPPVTLFVPLNFDSNNRYTVNISLPTSSSQNQSFTFALSTSTGYTSVAGQGCSSCGGSPTYSVPSSIQMGTVQNVSVLDSGVAGPVMNQTCNLHLQNGSSWSWTDQSFIVANQSNSIFSSDISGVLGIGTNSREGSFNETPMAFWLANNPTQSNFSYGLALNSPNDASSSSNDAGALHWLAPDENSYEGDIAWKTLIASNSSSTVNADSFVEMDSWNFQGDNVNISAYSGLLTVVDPLFNDLVFPQNEARTIYGAIPGSSRQDALSATTVYTLPCDTQLQLTLTFGSVSVTLTETQLVQNLGNSTCLGVLQEWASDNVTEYILGASLISNLYLIFQGSSSSSSFGFANRKSSPSALNAASIAGVVLGSLAFLIMIVIAVILFLRWRRRRKLRSMPRVTPFQYGSRSPSTNSFSLEASELIPRLHPPNSPPNWLPHYLLAPAGSGVVNDNSEALAAANRSSKRSATTTPDAQVFNVVNLPVATPTRSTYRSSTQSHLTHNLASQGVRSPGLFIRVSPPSQSGLYSVIQQQGELEGDRALLSSNPSVNSLPPYRQTDPDPDARGRIYTD</sequence>
<organism evidence="5 6">
    <name type="scientific">Lentinula lateritia</name>
    <dbReference type="NCBI Taxonomy" id="40482"/>
    <lineage>
        <taxon>Eukaryota</taxon>
        <taxon>Fungi</taxon>
        <taxon>Dikarya</taxon>
        <taxon>Basidiomycota</taxon>
        <taxon>Agaricomycotina</taxon>
        <taxon>Agaricomycetes</taxon>
        <taxon>Agaricomycetidae</taxon>
        <taxon>Agaricales</taxon>
        <taxon>Marasmiineae</taxon>
        <taxon>Omphalotaceae</taxon>
        <taxon>Lentinula</taxon>
    </lineage>
</organism>
<keyword evidence="2" id="KW-0472">Membrane</keyword>
<comment type="caution">
    <text evidence="5">The sequence shown here is derived from an EMBL/GenBank/DDBJ whole genome shotgun (WGS) entry which is preliminary data.</text>
</comment>
<protein>
    <submittedName>
        <fullName evidence="5">Aspartic peptidase domain-containing protein</fullName>
    </submittedName>
</protein>
<accession>A0A9W9DHD2</accession>
<feature type="compositionally biased region" description="Basic and acidic residues" evidence="1">
    <location>
        <begin position="596"/>
        <end position="609"/>
    </location>
</feature>
<dbReference type="EMBL" id="JANVFS010000031">
    <property type="protein sequence ID" value="KAJ4470680.1"/>
    <property type="molecule type" value="Genomic_DNA"/>
</dbReference>
<feature type="region of interest" description="Disordered" evidence="1">
    <location>
        <begin position="580"/>
        <end position="609"/>
    </location>
</feature>
<feature type="compositionally biased region" description="Low complexity" evidence="1">
    <location>
        <begin position="580"/>
        <end position="592"/>
    </location>
</feature>
<feature type="transmembrane region" description="Helical" evidence="2">
    <location>
        <begin position="400"/>
        <end position="425"/>
    </location>
</feature>
<evidence type="ECO:0000313" key="5">
    <source>
        <dbReference type="EMBL" id="KAJ4470680.1"/>
    </source>
</evidence>
<keyword evidence="2" id="KW-0812">Transmembrane</keyword>
<reference evidence="5" key="2">
    <citation type="journal article" date="2023" name="Proc. Natl. Acad. Sci. U.S.A.">
        <title>A global phylogenomic analysis of the shiitake genus Lentinula.</title>
        <authorList>
            <person name="Sierra-Patev S."/>
            <person name="Min B."/>
            <person name="Naranjo-Ortiz M."/>
            <person name="Looney B."/>
            <person name="Konkel Z."/>
            <person name="Slot J.C."/>
            <person name="Sakamoto Y."/>
            <person name="Steenwyk J.L."/>
            <person name="Rokas A."/>
            <person name="Carro J."/>
            <person name="Camarero S."/>
            <person name="Ferreira P."/>
            <person name="Molpeceres G."/>
            <person name="Ruiz-Duenas F.J."/>
            <person name="Serrano A."/>
            <person name="Henrissat B."/>
            <person name="Drula E."/>
            <person name="Hughes K.W."/>
            <person name="Mata J.L."/>
            <person name="Ishikawa N.K."/>
            <person name="Vargas-Isla R."/>
            <person name="Ushijima S."/>
            <person name="Smith C.A."/>
            <person name="Donoghue J."/>
            <person name="Ahrendt S."/>
            <person name="Andreopoulos W."/>
            <person name="He G."/>
            <person name="LaButti K."/>
            <person name="Lipzen A."/>
            <person name="Ng V."/>
            <person name="Riley R."/>
            <person name="Sandor L."/>
            <person name="Barry K."/>
            <person name="Martinez A.T."/>
            <person name="Xiao Y."/>
            <person name="Gibbons J.G."/>
            <person name="Terashima K."/>
            <person name="Grigoriev I.V."/>
            <person name="Hibbett D."/>
        </authorList>
    </citation>
    <scope>NUCLEOTIDE SEQUENCE</scope>
    <source>
        <strain evidence="5">Sp2 HRB7682 ss15</strain>
    </source>
</reference>
<keyword evidence="2" id="KW-1133">Transmembrane helix</keyword>
<dbReference type="PROSITE" id="PS51767">
    <property type="entry name" value="PEPTIDASE_A1"/>
    <property type="match status" value="1"/>
</dbReference>
<evidence type="ECO:0000313" key="6">
    <source>
        <dbReference type="Proteomes" id="UP001150238"/>
    </source>
</evidence>
<evidence type="ECO:0000259" key="4">
    <source>
        <dbReference type="PROSITE" id="PS51767"/>
    </source>
</evidence>
<evidence type="ECO:0000256" key="2">
    <source>
        <dbReference type="SAM" id="Phobius"/>
    </source>
</evidence>
<reference evidence="5" key="1">
    <citation type="submission" date="2022-08" db="EMBL/GenBank/DDBJ databases">
        <authorList>
            <consortium name="DOE Joint Genome Institute"/>
            <person name="Min B."/>
            <person name="Riley R."/>
            <person name="Sierra-Patev S."/>
            <person name="Naranjo-Ortiz M."/>
            <person name="Looney B."/>
            <person name="Konkel Z."/>
            <person name="Slot J.C."/>
            <person name="Sakamoto Y."/>
            <person name="Steenwyk J.L."/>
            <person name="Rokas A."/>
            <person name="Carro J."/>
            <person name="Camarero S."/>
            <person name="Ferreira P."/>
            <person name="Molpeceres G."/>
            <person name="Ruiz-Duenas F.J."/>
            <person name="Serrano A."/>
            <person name="Henrissat B."/>
            <person name="Drula E."/>
            <person name="Hughes K.W."/>
            <person name="Mata J.L."/>
            <person name="Ishikawa N.K."/>
            <person name="Vargas-Isla R."/>
            <person name="Ushijima S."/>
            <person name="Smith C.A."/>
            <person name="Ahrendt S."/>
            <person name="Andreopoulos W."/>
            <person name="He G."/>
            <person name="Labutti K."/>
            <person name="Lipzen A."/>
            <person name="Ng V."/>
            <person name="Sandor L."/>
            <person name="Barry K."/>
            <person name="Martinez A.T."/>
            <person name="Xiao Y."/>
            <person name="Gibbons J.G."/>
            <person name="Terashima K."/>
            <person name="Hibbett D.S."/>
            <person name="Grigoriev I.V."/>
        </authorList>
    </citation>
    <scope>NUCLEOTIDE SEQUENCE</scope>
    <source>
        <strain evidence="5">Sp2 HRB7682 ss15</strain>
    </source>
</reference>
<feature type="domain" description="Peptidase A1" evidence="4">
    <location>
        <begin position="60"/>
        <end position="389"/>
    </location>
</feature>
<feature type="chain" id="PRO_5040872492" evidence="3">
    <location>
        <begin position="25"/>
        <end position="609"/>
    </location>
</feature>
<dbReference type="SUPFAM" id="SSF50630">
    <property type="entry name" value="Acid proteases"/>
    <property type="match status" value="1"/>
</dbReference>
<gene>
    <name evidence="5" type="ORF">C8J55DRAFT_522422</name>
</gene>
<keyword evidence="3" id="KW-0732">Signal</keyword>
<dbReference type="Gene3D" id="2.40.70.10">
    <property type="entry name" value="Acid Proteases"/>
    <property type="match status" value="2"/>
</dbReference>
<evidence type="ECO:0000256" key="1">
    <source>
        <dbReference type="SAM" id="MobiDB-lite"/>
    </source>
</evidence>
<dbReference type="InterPro" id="IPR033121">
    <property type="entry name" value="PEPTIDASE_A1"/>
</dbReference>
<proteinExistence type="predicted"/>
<name>A0A9W9DHD2_9AGAR</name>
<dbReference type="AlphaFoldDB" id="A0A9W9DHD2"/>
<evidence type="ECO:0000256" key="3">
    <source>
        <dbReference type="SAM" id="SignalP"/>
    </source>
</evidence>
<dbReference type="Proteomes" id="UP001150238">
    <property type="component" value="Unassembled WGS sequence"/>
</dbReference>
<dbReference type="InterPro" id="IPR021109">
    <property type="entry name" value="Peptidase_aspartic_dom_sf"/>
</dbReference>
<feature type="signal peptide" evidence="3">
    <location>
        <begin position="1"/>
        <end position="24"/>
    </location>
</feature>